<comment type="caution">
    <text evidence="1">The sequence shown here is derived from an EMBL/GenBank/DDBJ whole genome shotgun (WGS) entry which is preliminary data.</text>
</comment>
<keyword evidence="2" id="KW-1185">Reference proteome</keyword>
<dbReference type="SUPFAM" id="SSF53756">
    <property type="entry name" value="UDP-Glycosyltransferase/glycogen phosphorylase"/>
    <property type="match status" value="1"/>
</dbReference>
<gene>
    <name evidence="1" type="ORF">C5O19_17295</name>
</gene>
<dbReference type="GO" id="GO:0016740">
    <property type="term" value="F:transferase activity"/>
    <property type="evidence" value="ECO:0007669"/>
    <property type="project" value="UniProtKB-KW"/>
</dbReference>
<accession>A0A2S7IIM7</accession>
<name>A0A2S7IIM7_9BACT</name>
<protein>
    <submittedName>
        <fullName evidence="1">Teichuronic acid biosynthesis glycosyltransferase tuaH</fullName>
    </submittedName>
</protein>
<evidence type="ECO:0000313" key="2">
    <source>
        <dbReference type="Proteomes" id="UP000239590"/>
    </source>
</evidence>
<proteinExistence type="predicted"/>
<dbReference type="EMBL" id="PTRA01000003">
    <property type="protein sequence ID" value="PQA56113.1"/>
    <property type="molecule type" value="Genomic_DNA"/>
</dbReference>
<dbReference type="Gene3D" id="3.40.50.2000">
    <property type="entry name" value="Glycogen Phosphorylase B"/>
    <property type="match status" value="1"/>
</dbReference>
<organism evidence="1 2">
    <name type="scientific">Siphonobacter curvatus</name>
    <dbReference type="NCBI Taxonomy" id="2094562"/>
    <lineage>
        <taxon>Bacteria</taxon>
        <taxon>Pseudomonadati</taxon>
        <taxon>Bacteroidota</taxon>
        <taxon>Cytophagia</taxon>
        <taxon>Cytophagales</taxon>
        <taxon>Cytophagaceae</taxon>
        <taxon>Siphonobacter</taxon>
    </lineage>
</organism>
<dbReference type="RefSeq" id="WP_104714666.1">
    <property type="nucleotide sequence ID" value="NZ_PTRA01000003.1"/>
</dbReference>
<evidence type="ECO:0000313" key="1">
    <source>
        <dbReference type="EMBL" id="PQA56113.1"/>
    </source>
</evidence>
<sequence length="407" mass="46019">MKAIDRNSAKQFDSIICVSQTPWQGKFQNSAVQLLTVLSERYRILYVDYPYTVKDLVAGLRGKRQVPVKALTRVENPLTQLSLGPNRSVHVWTPPVLFPINWMSAASHDTFLPLNTGRLIKGLRGVMQQLGMQKPLVINAFNPVLGLPLVHQLHEFATIYYCFDEISAEAWMGKHGTRYEQEFMKQVDAVITTSEALYRMKSQTQPHTFCVKNGANFDLFNQAYALRQQQPAERTIVGYLGTADNRIDTKVVGYCARTMPHVEFQFVGLIVDPRVQEELSVYPNVRFIPSVPPQELPPILAQWKAGMIPFVCNEHTYTIYPLKINEYLAAGLPVVSTPFSILDDFSDAIAIAATPEAFQQSLGQRIAEDTPEKQRQQVALAQANSWERRAEEFEAVFEQVKAVKSQL</sequence>
<dbReference type="Pfam" id="PF13692">
    <property type="entry name" value="Glyco_trans_1_4"/>
    <property type="match status" value="1"/>
</dbReference>
<dbReference type="OrthoDB" id="9816564at2"/>
<dbReference type="Proteomes" id="UP000239590">
    <property type="component" value="Unassembled WGS sequence"/>
</dbReference>
<reference evidence="2" key="1">
    <citation type="submission" date="2018-02" db="EMBL/GenBank/DDBJ databases">
        <title>Genome sequencing of Solimonas sp. HR-BB.</title>
        <authorList>
            <person name="Lee Y."/>
            <person name="Jeon C.O."/>
        </authorList>
    </citation>
    <scope>NUCLEOTIDE SEQUENCE [LARGE SCALE GENOMIC DNA]</scope>
    <source>
        <strain evidence="2">HR-U</strain>
    </source>
</reference>
<dbReference type="Gene3D" id="3.40.50.11010">
    <property type="match status" value="1"/>
</dbReference>
<dbReference type="AlphaFoldDB" id="A0A2S7IIM7"/>
<keyword evidence="1" id="KW-0808">Transferase</keyword>